<name>A0A377M0F0_ENTCL</name>
<dbReference type="InterPro" id="IPR021730">
    <property type="entry name" value="YdbH"/>
</dbReference>
<reference evidence="1 2" key="1">
    <citation type="submission" date="2018-06" db="EMBL/GenBank/DDBJ databases">
        <authorList>
            <consortium name="Pathogen Informatics"/>
            <person name="Doyle S."/>
        </authorList>
    </citation>
    <scope>NUCLEOTIDE SEQUENCE [LARGE SCALE GENOMIC DNA]</scope>
    <source>
        <strain evidence="1 2">NCTC10005</strain>
    </source>
</reference>
<accession>A0A377M0F0</accession>
<dbReference type="Proteomes" id="UP000255106">
    <property type="component" value="Unassembled WGS sequence"/>
</dbReference>
<dbReference type="AlphaFoldDB" id="A0A377M0F0"/>
<proteinExistence type="predicted"/>
<evidence type="ECO:0000313" key="2">
    <source>
        <dbReference type="Proteomes" id="UP000255106"/>
    </source>
</evidence>
<dbReference type="EMBL" id="UGJB01000004">
    <property type="protein sequence ID" value="STQ12127.1"/>
    <property type="molecule type" value="Genomic_DNA"/>
</dbReference>
<organism evidence="1 2">
    <name type="scientific">Enterobacter cloacae</name>
    <dbReference type="NCBI Taxonomy" id="550"/>
    <lineage>
        <taxon>Bacteria</taxon>
        <taxon>Pseudomonadati</taxon>
        <taxon>Pseudomonadota</taxon>
        <taxon>Gammaproteobacteria</taxon>
        <taxon>Enterobacterales</taxon>
        <taxon>Enterobacteriaceae</taxon>
        <taxon>Enterobacter</taxon>
        <taxon>Enterobacter cloacae complex</taxon>
    </lineage>
</organism>
<gene>
    <name evidence="1" type="ORF">NCTC10005_04910</name>
</gene>
<dbReference type="Pfam" id="PF11739">
    <property type="entry name" value="YdbH-like"/>
    <property type="match status" value="1"/>
</dbReference>
<sequence length="200" mass="21856">MLLILLPLTLLMTLAQWVPTLAGIWLPVGTRIAFEESPKLTRHALVIPNLRYLVEDCEIARVENATLSHPSRWNLDIGALELNTCASVKFPSQPPQPLRQKPWHSGSRCCLIPGSLSAVYPVSLATVEGKLHASLTPAVQAVTYNGEQVSFQGQLRGQTLSVSQLDVQLPGQVPPVKLVGEFTLPLVPDGVPVKAMRRNF</sequence>
<evidence type="ECO:0000313" key="1">
    <source>
        <dbReference type="EMBL" id="STQ12127.1"/>
    </source>
</evidence>
<protein>
    <submittedName>
        <fullName evidence="1">Dicarboxylate transport</fullName>
    </submittedName>
</protein>